<sequence length="120" mass="12868">MPREELGSFSLNVLFFLRCSPDARYVGRPGHIAVCHAERGRSSRYRYGTQGGRVGGVREQIFMEEFGPTGILIRSGCADGGRKKLQHPVSVSRANGPAPALCLAAVQLACSANSIKTAGY</sequence>
<proteinExistence type="predicted"/>
<dbReference type="AlphaFoldDB" id="A0AAE0ZGB5"/>
<comment type="caution">
    <text evidence="1">The sequence shown here is derived from an EMBL/GenBank/DDBJ whole genome shotgun (WGS) entry which is preliminary data.</text>
</comment>
<organism evidence="1 2">
    <name type="scientific">Elysia crispata</name>
    <name type="common">lettuce slug</name>
    <dbReference type="NCBI Taxonomy" id="231223"/>
    <lineage>
        <taxon>Eukaryota</taxon>
        <taxon>Metazoa</taxon>
        <taxon>Spiralia</taxon>
        <taxon>Lophotrochozoa</taxon>
        <taxon>Mollusca</taxon>
        <taxon>Gastropoda</taxon>
        <taxon>Heterobranchia</taxon>
        <taxon>Euthyneura</taxon>
        <taxon>Panpulmonata</taxon>
        <taxon>Sacoglossa</taxon>
        <taxon>Placobranchoidea</taxon>
        <taxon>Plakobranchidae</taxon>
        <taxon>Elysia</taxon>
    </lineage>
</organism>
<dbReference type="Proteomes" id="UP001283361">
    <property type="component" value="Unassembled WGS sequence"/>
</dbReference>
<dbReference type="EMBL" id="JAWDGP010004017">
    <property type="protein sequence ID" value="KAK3768802.1"/>
    <property type="molecule type" value="Genomic_DNA"/>
</dbReference>
<keyword evidence="2" id="KW-1185">Reference proteome</keyword>
<protein>
    <submittedName>
        <fullName evidence="1">Uncharacterized protein</fullName>
    </submittedName>
</protein>
<evidence type="ECO:0000313" key="2">
    <source>
        <dbReference type="Proteomes" id="UP001283361"/>
    </source>
</evidence>
<name>A0AAE0ZGB5_9GAST</name>
<reference evidence="1" key="1">
    <citation type="journal article" date="2023" name="G3 (Bethesda)">
        <title>A reference genome for the long-term kleptoplast-retaining sea slug Elysia crispata morphotype clarki.</title>
        <authorList>
            <person name="Eastman K.E."/>
            <person name="Pendleton A.L."/>
            <person name="Shaikh M.A."/>
            <person name="Suttiyut T."/>
            <person name="Ogas R."/>
            <person name="Tomko P."/>
            <person name="Gavelis G."/>
            <person name="Widhalm J.R."/>
            <person name="Wisecaver J.H."/>
        </authorList>
    </citation>
    <scope>NUCLEOTIDE SEQUENCE</scope>
    <source>
        <strain evidence="1">ECLA1</strain>
    </source>
</reference>
<accession>A0AAE0ZGB5</accession>
<evidence type="ECO:0000313" key="1">
    <source>
        <dbReference type="EMBL" id="KAK3768802.1"/>
    </source>
</evidence>
<gene>
    <name evidence="1" type="ORF">RRG08_061261</name>
</gene>